<feature type="compositionally biased region" description="Low complexity" evidence="1">
    <location>
        <begin position="81"/>
        <end position="91"/>
    </location>
</feature>
<feature type="region of interest" description="Disordered" evidence="1">
    <location>
        <begin position="346"/>
        <end position="395"/>
    </location>
</feature>
<feature type="compositionally biased region" description="Polar residues" evidence="1">
    <location>
        <begin position="11"/>
        <end position="29"/>
    </location>
</feature>
<reference evidence="2 3" key="1">
    <citation type="journal article" date="2012" name="BMC Genomics">
        <title>Tools to kill: Genome of one of the most destructive plant pathogenic fungi Macrophomina phaseolina.</title>
        <authorList>
            <person name="Islam M.S."/>
            <person name="Haque M.S."/>
            <person name="Islam M.M."/>
            <person name="Emdad E.M."/>
            <person name="Halim A."/>
            <person name="Hossen Q.M.M."/>
            <person name="Hossain M.Z."/>
            <person name="Ahmed B."/>
            <person name="Rahim S."/>
            <person name="Rahman M.S."/>
            <person name="Alam M.M."/>
            <person name="Hou S."/>
            <person name="Wan X."/>
            <person name="Saito J.A."/>
            <person name="Alam M."/>
        </authorList>
    </citation>
    <scope>NUCLEOTIDE SEQUENCE [LARGE SCALE GENOMIC DNA]</scope>
    <source>
        <strain evidence="2 3">MS6</strain>
    </source>
</reference>
<evidence type="ECO:0000313" key="3">
    <source>
        <dbReference type="Proteomes" id="UP000007129"/>
    </source>
</evidence>
<evidence type="ECO:0000313" key="2">
    <source>
        <dbReference type="EMBL" id="EKG09608.1"/>
    </source>
</evidence>
<dbReference type="InParanoid" id="K2R627"/>
<accession>K2R627</accession>
<dbReference type="HOGENOM" id="CLU_698439_0_0_1"/>
<name>K2R627_MACPH</name>
<organism evidence="2 3">
    <name type="scientific">Macrophomina phaseolina (strain MS6)</name>
    <name type="common">Charcoal rot fungus</name>
    <dbReference type="NCBI Taxonomy" id="1126212"/>
    <lineage>
        <taxon>Eukaryota</taxon>
        <taxon>Fungi</taxon>
        <taxon>Dikarya</taxon>
        <taxon>Ascomycota</taxon>
        <taxon>Pezizomycotina</taxon>
        <taxon>Dothideomycetes</taxon>
        <taxon>Dothideomycetes incertae sedis</taxon>
        <taxon>Botryosphaeriales</taxon>
        <taxon>Botryosphaeriaceae</taxon>
        <taxon>Macrophomina</taxon>
    </lineage>
</organism>
<dbReference type="STRING" id="1126212.K2R627"/>
<sequence length="395" mass="42151">MYSGNPGCPQQRKSASSLQQSSTPDQNILSPHPAESGDAENDSLFNNPIGSRDPALSPCCTHRSRSRSRSLSQSDHDADISDTSSLNSSSQRPRKRRKRSHPEGSVKPSVFPSVGPEPFTPASTVQEQEDRICGREDRLLGQSEPACSILVGGSTKRRKRKGSFGSPAGDAFVHPTYPRGKASSPSRQESCNLRTLRRGSEMPSALRARGLQNLGTESHPDELASCCTVPERPTYRLSGHAKCGSLVSKSLGPSMACLAATQNRSAVGPLRAAETVTREMCVQPISQELSLLFYILPDLVSFQALIHPQNGQRRTTGPGCSGALQNVIVKQLRPAMWPVAGTLRVGSNVSPPSTQLEDEVLDLEGESASTDEGRSNLPDSESEGGRGGGGGLDKN</sequence>
<feature type="compositionally biased region" description="Polar residues" evidence="1">
    <location>
        <begin position="346"/>
        <end position="355"/>
    </location>
</feature>
<feature type="region of interest" description="Disordered" evidence="1">
    <location>
        <begin position="1"/>
        <end position="129"/>
    </location>
</feature>
<evidence type="ECO:0000256" key="1">
    <source>
        <dbReference type="SAM" id="MobiDB-lite"/>
    </source>
</evidence>
<dbReference type="Proteomes" id="UP000007129">
    <property type="component" value="Unassembled WGS sequence"/>
</dbReference>
<proteinExistence type="predicted"/>
<protein>
    <submittedName>
        <fullName evidence="2">Uncharacterized protein</fullName>
    </submittedName>
</protein>
<gene>
    <name evidence="2" type="ORF">MPH_13333</name>
</gene>
<dbReference type="AlphaFoldDB" id="K2R627"/>
<feature type="region of interest" description="Disordered" evidence="1">
    <location>
        <begin position="150"/>
        <end position="204"/>
    </location>
</feature>
<feature type="compositionally biased region" description="Gly residues" evidence="1">
    <location>
        <begin position="385"/>
        <end position="395"/>
    </location>
</feature>
<feature type="compositionally biased region" description="Acidic residues" evidence="1">
    <location>
        <begin position="356"/>
        <end position="365"/>
    </location>
</feature>
<dbReference type="VEuPathDB" id="FungiDB:MPH_13333"/>
<dbReference type="EMBL" id="AHHD01000595">
    <property type="protein sequence ID" value="EKG09608.1"/>
    <property type="molecule type" value="Genomic_DNA"/>
</dbReference>
<feature type="compositionally biased region" description="Polar residues" evidence="1">
    <location>
        <begin position="183"/>
        <end position="193"/>
    </location>
</feature>
<comment type="caution">
    <text evidence="2">The sequence shown here is derived from an EMBL/GenBank/DDBJ whole genome shotgun (WGS) entry which is preliminary data.</text>
</comment>